<feature type="compositionally biased region" description="Low complexity" evidence="1">
    <location>
        <begin position="94"/>
        <end position="108"/>
    </location>
</feature>
<sequence length="108" mass="11862">MDDAKRAVSTWCSTQPPGFYREGVRRWRQTVEVPRDAFVDFINVMKQERKLDSFLTLKSNYSGASRIHQISQNCSGASGIHQIPSSASTAGQWASRSSANVPASVAVS</sequence>
<evidence type="ECO:0000313" key="2">
    <source>
        <dbReference type="EMBL" id="KFD52823.1"/>
    </source>
</evidence>
<evidence type="ECO:0000313" key="3">
    <source>
        <dbReference type="EMBL" id="KFD64933.1"/>
    </source>
</evidence>
<evidence type="ECO:0000313" key="4">
    <source>
        <dbReference type="Proteomes" id="UP000030764"/>
    </source>
</evidence>
<evidence type="ECO:0000256" key="1">
    <source>
        <dbReference type="SAM" id="MobiDB-lite"/>
    </source>
</evidence>
<dbReference type="Proteomes" id="UP000030764">
    <property type="component" value="Unassembled WGS sequence"/>
</dbReference>
<dbReference type="EMBL" id="KL367547">
    <property type="protein sequence ID" value="KFD64933.1"/>
    <property type="molecule type" value="Genomic_DNA"/>
</dbReference>
<feature type="region of interest" description="Disordered" evidence="1">
    <location>
        <begin position="89"/>
        <end position="108"/>
    </location>
</feature>
<accession>A0A085N637</accession>
<organism evidence="3">
    <name type="scientific">Trichuris suis</name>
    <name type="common">pig whipworm</name>
    <dbReference type="NCBI Taxonomy" id="68888"/>
    <lineage>
        <taxon>Eukaryota</taxon>
        <taxon>Metazoa</taxon>
        <taxon>Ecdysozoa</taxon>
        <taxon>Nematoda</taxon>
        <taxon>Enoplea</taxon>
        <taxon>Dorylaimia</taxon>
        <taxon>Trichinellida</taxon>
        <taxon>Trichuridae</taxon>
        <taxon>Trichuris</taxon>
    </lineage>
</organism>
<keyword evidence="4" id="KW-1185">Reference proteome</keyword>
<reference evidence="3 4" key="1">
    <citation type="journal article" date="2014" name="Nat. Genet.">
        <title>Genome and transcriptome of the porcine whipworm Trichuris suis.</title>
        <authorList>
            <person name="Jex A.R."/>
            <person name="Nejsum P."/>
            <person name="Schwarz E.M."/>
            <person name="Hu L."/>
            <person name="Young N.D."/>
            <person name="Hall R.S."/>
            <person name="Korhonen P.K."/>
            <person name="Liao S."/>
            <person name="Thamsborg S."/>
            <person name="Xia J."/>
            <person name="Xu P."/>
            <person name="Wang S."/>
            <person name="Scheerlinck J.P."/>
            <person name="Hofmann A."/>
            <person name="Sternberg P.W."/>
            <person name="Wang J."/>
            <person name="Gasser R.B."/>
        </authorList>
    </citation>
    <scope>NUCLEOTIDE SEQUENCE [LARGE SCALE GENOMIC DNA]</scope>
    <source>
        <strain evidence="3">DCEP-RM93F</strain>
        <strain evidence="2">DCEP-RM93M</strain>
    </source>
</reference>
<protein>
    <submittedName>
        <fullName evidence="3">Uncharacterized protein</fullName>
    </submittedName>
</protein>
<dbReference type="Proteomes" id="UP000030758">
    <property type="component" value="Unassembled WGS sequence"/>
</dbReference>
<proteinExistence type="predicted"/>
<dbReference type="AlphaFoldDB" id="A0A085N637"/>
<gene>
    <name evidence="2" type="ORF">M513_06314</name>
    <name evidence="3" type="ORF">M514_06314</name>
</gene>
<dbReference type="EMBL" id="KL363223">
    <property type="protein sequence ID" value="KFD52823.1"/>
    <property type="molecule type" value="Genomic_DNA"/>
</dbReference>
<name>A0A085N637_9BILA</name>